<gene>
    <name evidence="2" type="ORF">C7B47_06850</name>
</gene>
<feature type="transmembrane region" description="Helical" evidence="1">
    <location>
        <begin position="6"/>
        <end position="29"/>
    </location>
</feature>
<evidence type="ECO:0000313" key="2">
    <source>
        <dbReference type="EMBL" id="PSR27986.1"/>
    </source>
</evidence>
<accession>A0A2T2X0I2</accession>
<feature type="transmembrane region" description="Helical" evidence="1">
    <location>
        <begin position="125"/>
        <end position="142"/>
    </location>
</feature>
<evidence type="ECO:0008006" key="4">
    <source>
        <dbReference type="Google" id="ProtNLM"/>
    </source>
</evidence>
<feature type="transmembrane region" description="Helical" evidence="1">
    <location>
        <begin position="148"/>
        <end position="169"/>
    </location>
</feature>
<name>A0A2T2X0I2_SULTH</name>
<sequence>MLIAHYALACFGGTAILAGIAAVILAGLIPEKTAEETRDRMTVKALSQQLVHALRAPKLVQLIGLNSLLATFPFIITFVLVQPLVVGAGLPVEVLGIVVVALRVTSAAGTANSTYLQVKLPVKTLVGMIATIILTLVVLGIIPSPYGLIGLLTIACAGGALSPLMATLINNNIKVG</sequence>
<dbReference type="Gene3D" id="1.20.1250.20">
    <property type="entry name" value="MFS general substrate transporter like domains"/>
    <property type="match status" value="1"/>
</dbReference>
<comment type="caution">
    <text evidence="2">The sequence shown here is derived from an EMBL/GenBank/DDBJ whole genome shotgun (WGS) entry which is preliminary data.</text>
</comment>
<feature type="transmembrane region" description="Helical" evidence="1">
    <location>
        <begin position="59"/>
        <end position="80"/>
    </location>
</feature>
<keyword evidence="1" id="KW-1133">Transmembrane helix</keyword>
<dbReference type="AlphaFoldDB" id="A0A2T2X0I2"/>
<feature type="transmembrane region" description="Helical" evidence="1">
    <location>
        <begin position="86"/>
        <end position="104"/>
    </location>
</feature>
<keyword evidence="1" id="KW-0472">Membrane</keyword>
<dbReference type="EMBL" id="PXYX01000009">
    <property type="protein sequence ID" value="PSR27986.1"/>
    <property type="molecule type" value="Genomic_DNA"/>
</dbReference>
<evidence type="ECO:0000256" key="1">
    <source>
        <dbReference type="SAM" id="Phobius"/>
    </source>
</evidence>
<proteinExistence type="predicted"/>
<evidence type="ECO:0000313" key="3">
    <source>
        <dbReference type="Proteomes" id="UP000242705"/>
    </source>
</evidence>
<dbReference type="Proteomes" id="UP000242705">
    <property type="component" value="Unassembled WGS sequence"/>
</dbReference>
<reference evidence="2 3" key="1">
    <citation type="journal article" date="2014" name="BMC Genomics">
        <title>Comparison of environmental and isolate Sulfobacillus genomes reveals diverse carbon, sulfur, nitrogen, and hydrogen metabolisms.</title>
        <authorList>
            <person name="Justice N.B."/>
            <person name="Norman A."/>
            <person name="Brown C.T."/>
            <person name="Singh A."/>
            <person name="Thomas B.C."/>
            <person name="Banfield J.F."/>
        </authorList>
    </citation>
    <scope>NUCLEOTIDE SEQUENCE [LARGE SCALE GENOMIC DNA]</scope>
    <source>
        <strain evidence="2">AMDSBA5</strain>
    </source>
</reference>
<protein>
    <recommendedName>
        <fullName evidence="4">MFS transporter</fullName>
    </recommendedName>
</protein>
<dbReference type="InterPro" id="IPR036259">
    <property type="entry name" value="MFS_trans_sf"/>
</dbReference>
<dbReference type="SUPFAM" id="SSF103473">
    <property type="entry name" value="MFS general substrate transporter"/>
    <property type="match status" value="1"/>
</dbReference>
<organism evidence="2 3">
    <name type="scientific">Sulfobacillus thermosulfidooxidans</name>
    <dbReference type="NCBI Taxonomy" id="28034"/>
    <lineage>
        <taxon>Bacteria</taxon>
        <taxon>Bacillati</taxon>
        <taxon>Bacillota</taxon>
        <taxon>Clostridia</taxon>
        <taxon>Eubacteriales</taxon>
        <taxon>Clostridiales Family XVII. Incertae Sedis</taxon>
        <taxon>Sulfobacillus</taxon>
    </lineage>
</organism>
<keyword evidence="1" id="KW-0812">Transmembrane</keyword>